<dbReference type="InterPro" id="IPR002347">
    <property type="entry name" value="SDR_fam"/>
</dbReference>
<proteinExistence type="predicted"/>
<dbReference type="InterPro" id="IPR036291">
    <property type="entry name" value="NAD(P)-bd_dom_sf"/>
</dbReference>
<dbReference type="PIRSF" id="PIRSF000126">
    <property type="entry name" value="11-beta-HSD1"/>
    <property type="match status" value="1"/>
</dbReference>
<comment type="caution">
    <text evidence="3">The sequence shown here is derived from an EMBL/GenBank/DDBJ whole genome shotgun (WGS) entry which is preliminary data.</text>
</comment>
<evidence type="ECO:0000313" key="4">
    <source>
        <dbReference type="Proteomes" id="UP000317010"/>
    </source>
</evidence>
<evidence type="ECO:0000256" key="2">
    <source>
        <dbReference type="ARBA" id="ARBA00023002"/>
    </source>
</evidence>
<keyword evidence="2" id="KW-0560">Oxidoreductase</keyword>
<dbReference type="Proteomes" id="UP000317010">
    <property type="component" value="Unassembled WGS sequence"/>
</dbReference>
<accession>A0A562TLW2</accession>
<sequence>MTFKEKYGNTALIAGASEGMGAAYAYALAARGLDLLLIARRKEQLEATAQQIIEQYQVKVLTIICDLAEPNATQKIIQNIGETEIDFLVYNAALSYIGPYIATDISTHRNIASINMLTQLSLVHYFGGKMVERRKGGVVIMSSIAGFQGSGFLSTYAATKAFNRVLAEGLWYEWRQHGVDVIACCAGATATPNYINTKPRKASPLEPKPQLPEQVIEECLKRIGSTPSFISGTGNKFVCFLMQHIFTKKQAIKMMGDGMKKMYDIKE</sequence>
<dbReference type="AlphaFoldDB" id="A0A562TLW2"/>
<reference evidence="3 4" key="1">
    <citation type="submission" date="2019-07" db="EMBL/GenBank/DDBJ databases">
        <title>Genomic Encyclopedia of Archaeal and Bacterial Type Strains, Phase II (KMG-II): from individual species to whole genera.</title>
        <authorList>
            <person name="Goeker M."/>
        </authorList>
    </citation>
    <scope>NUCLEOTIDE SEQUENCE [LARGE SCALE GENOMIC DNA]</scope>
    <source>
        <strain evidence="3 4">ATCC BAA-1854</strain>
    </source>
</reference>
<keyword evidence="1" id="KW-0521">NADP</keyword>
<dbReference type="Pfam" id="PF00106">
    <property type="entry name" value="adh_short"/>
    <property type="match status" value="1"/>
</dbReference>
<dbReference type="OrthoDB" id="9808814at2"/>
<dbReference type="PANTHER" id="PTHR43086:SF2">
    <property type="entry name" value="HYDROXYSTEROID DEHYDROGENASE-LIKE PROTEIN 1"/>
    <property type="match status" value="1"/>
</dbReference>
<keyword evidence="4" id="KW-1185">Reference proteome</keyword>
<dbReference type="PRINTS" id="PR00081">
    <property type="entry name" value="GDHRDH"/>
</dbReference>
<gene>
    <name evidence="3" type="ORF">JN11_04774</name>
</gene>
<dbReference type="GO" id="GO:0030497">
    <property type="term" value="P:fatty acid elongation"/>
    <property type="evidence" value="ECO:0007669"/>
    <property type="project" value="TreeGrafter"/>
</dbReference>
<dbReference type="Gene3D" id="3.40.50.720">
    <property type="entry name" value="NAD(P)-binding Rossmann-like Domain"/>
    <property type="match status" value="1"/>
</dbReference>
<organism evidence="3 4">
    <name type="scientific">Mucilaginibacter frigoritolerans</name>
    <dbReference type="NCBI Taxonomy" id="652788"/>
    <lineage>
        <taxon>Bacteria</taxon>
        <taxon>Pseudomonadati</taxon>
        <taxon>Bacteroidota</taxon>
        <taxon>Sphingobacteriia</taxon>
        <taxon>Sphingobacteriales</taxon>
        <taxon>Sphingobacteriaceae</taxon>
        <taxon>Mucilaginibacter</taxon>
    </lineage>
</organism>
<dbReference type="PANTHER" id="PTHR43086">
    <property type="entry name" value="VERY-LONG-CHAIN 3-OXOOACYL-COA REDUCTASE"/>
    <property type="match status" value="1"/>
</dbReference>
<evidence type="ECO:0000313" key="3">
    <source>
        <dbReference type="EMBL" id="TWI94383.1"/>
    </source>
</evidence>
<name>A0A562TLW2_9SPHI</name>
<dbReference type="RefSeq" id="WP_144916641.1">
    <property type="nucleotide sequence ID" value="NZ_VLLI01000020.1"/>
</dbReference>
<evidence type="ECO:0008006" key="5">
    <source>
        <dbReference type="Google" id="ProtNLM"/>
    </source>
</evidence>
<evidence type="ECO:0000256" key="1">
    <source>
        <dbReference type="ARBA" id="ARBA00022857"/>
    </source>
</evidence>
<dbReference type="GO" id="GO:0016491">
    <property type="term" value="F:oxidoreductase activity"/>
    <property type="evidence" value="ECO:0007669"/>
    <property type="project" value="UniProtKB-KW"/>
</dbReference>
<dbReference type="SUPFAM" id="SSF51735">
    <property type="entry name" value="NAD(P)-binding Rossmann-fold domains"/>
    <property type="match status" value="1"/>
</dbReference>
<protein>
    <recommendedName>
        <fullName evidence="5">Short-subunit dehydrogenase</fullName>
    </recommendedName>
</protein>
<dbReference type="EMBL" id="VLLI01000020">
    <property type="protein sequence ID" value="TWI94383.1"/>
    <property type="molecule type" value="Genomic_DNA"/>
</dbReference>